<sequence length="240" mass="24938">MRPLGYLVPLMVLCAALGAQVAAHPAPAAKGLASSADKKKTKPHRTASTAGGRRPAGGEDTTSGGGPDLGRSGLALAAATVGGAGQGVTAASDRDSRPDSDSAPDGAVLKSSVTSRTPTKQGAYPFLVAVQRICGSCQTRHSCGGVLLAPQWVLGVAQCAETQPGEYLVVRAGESFIWPGGQTPTQKVVEVVWHEAPSSTDDYPRYDLILLRLENPFTFGEFINAINMAPPSHTELNHNR</sequence>
<feature type="chain" id="PRO_5039124385" evidence="6">
    <location>
        <begin position="24"/>
        <end position="240"/>
    </location>
</feature>
<protein>
    <submittedName>
        <fullName evidence="9">Chymotrypsin-like elastase family member 2A</fullName>
    </submittedName>
</protein>
<evidence type="ECO:0000313" key="8">
    <source>
        <dbReference type="Proteomes" id="UP000504606"/>
    </source>
</evidence>
<dbReference type="RefSeq" id="XP_052125621.1">
    <property type="nucleotide sequence ID" value="XM_052269661.1"/>
</dbReference>
<dbReference type="PANTHER" id="PTHR24276">
    <property type="entry name" value="POLYSERASE-RELATED"/>
    <property type="match status" value="1"/>
</dbReference>
<dbReference type="Pfam" id="PF00089">
    <property type="entry name" value="Trypsin"/>
    <property type="match status" value="1"/>
</dbReference>
<dbReference type="KEGG" id="foc:113211954"/>
<feature type="signal peptide" evidence="6">
    <location>
        <begin position="1"/>
        <end position="23"/>
    </location>
</feature>
<dbReference type="InterPro" id="IPR043504">
    <property type="entry name" value="Peptidase_S1_PA_chymotrypsin"/>
</dbReference>
<feature type="domain" description="Peptidase S1" evidence="7">
    <location>
        <begin position="80"/>
        <end position="240"/>
    </location>
</feature>
<gene>
    <name evidence="9" type="primary">LOC113211954</name>
</gene>
<dbReference type="OrthoDB" id="60866at2759"/>
<dbReference type="InterPro" id="IPR009003">
    <property type="entry name" value="Peptidase_S1_PA"/>
</dbReference>
<keyword evidence="2" id="KW-0378">Hydrolase</keyword>
<evidence type="ECO:0000259" key="7">
    <source>
        <dbReference type="PROSITE" id="PS50240"/>
    </source>
</evidence>
<keyword evidence="3" id="KW-0720">Serine protease</keyword>
<name>A0A9C6U1D7_FRAOC</name>
<evidence type="ECO:0000256" key="3">
    <source>
        <dbReference type="ARBA" id="ARBA00022825"/>
    </source>
</evidence>
<feature type="region of interest" description="Disordered" evidence="5">
    <location>
        <begin position="31"/>
        <end position="72"/>
    </location>
</feature>
<accession>A0A9C6U1D7</accession>
<evidence type="ECO:0000256" key="4">
    <source>
        <dbReference type="ARBA" id="ARBA00023157"/>
    </source>
</evidence>
<proteinExistence type="predicted"/>
<keyword evidence="6" id="KW-0732">Signal</keyword>
<dbReference type="Proteomes" id="UP000504606">
    <property type="component" value="Unplaced"/>
</dbReference>
<dbReference type="GeneID" id="113211954"/>
<keyword evidence="4" id="KW-1015">Disulfide bond</keyword>
<evidence type="ECO:0000256" key="2">
    <source>
        <dbReference type="ARBA" id="ARBA00022801"/>
    </source>
</evidence>
<organism evidence="8 9">
    <name type="scientific">Frankliniella occidentalis</name>
    <name type="common">Western flower thrips</name>
    <name type="synonym">Euthrips occidentalis</name>
    <dbReference type="NCBI Taxonomy" id="133901"/>
    <lineage>
        <taxon>Eukaryota</taxon>
        <taxon>Metazoa</taxon>
        <taxon>Ecdysozoa</taxon>
        <taxon>Arthropoda</taxon>
        <taxon>Hexapoda</taxon>
        <taxon>Insecta</taxon>
        <taxon>Pterygota</taxon>
        <taxon>Neoptera</taxon>
        <taxon>Paraneoptera</taxon>
        <taxon>Thysanoptera</taxon>
        <taxon>Terebrantia</taxon>
        <taxon>Thripoidea</taxon>
        <taxon>Thripidae</taxon>
        <taxon>Frankliniella</taxon>
    </lineage>
</organism>
<dbReference type="PANTHER" id="PTHR24276:SF98">
    <property type="entry name" value="FI18310P1-RELATED"/>
    <property type="match status" value="1"/>
</dbReference>
<dbReference type="SUPFAM" id="SSF50494">
    <property type="entry name" value="Trypsin-like serine proteases"/>
    <property type="match status" value="1"/>
</dbReference>
<dbReference type="GO" id="GO:0006508">
    <property type="term" value="P:proteolysis"/>
    <property type="evidence" value="ECO:0007669"/>
    <property type="project" value="UniProtKB-KW"/>
</dbReference>
<dbReference type="AlphaFoldDB" id="A0A9C6U1D7"/>
<feature type="region of interest" description="Disordered" evidence="5">
    <location>
        <begin position="85"/>
        <end position="117"/>
    </location>
</feature>
<dbReference type="Gene3D" id="2.40.10.10">
    <property type="entry name" value="Trypsin-like serine proteases"/>
    <property type="match status" value="1"/>
</dbReference>
<evidence type="ECO:0000256" key="5">
    <source>
        <dbReference type="SAM" id="MobiDB-lite"/>
    </source>
</evidence>
<keyword evidence="1" id="KW-0645">Protease</keyword>
<evidence type="ECO:0000313" key="9">
    <source>
        <dbReference type="RefSeq" id="XP_052125621.1"/>
    </source>
</evidence>
<reference evidence="9" key="1">
    <citation type="submission" date="2025-08" db="UniProtKB">
        <authorList>
            <consortium name="RefSeq"/>
        </authorList>
    </citation>
    <scope>IDENTIFICATION</scope>
    <source>
        <tissue evidence="9">Whole organism</tissue>
    </source>
</reference>
<dbReference type="GO" id="GO:0004252">
    <property type="term" value="F:serine-type endopeptidase activity"/>
    <property type="evidence" value="ECO:0007669"/>
    <property type="project" value="InterPro"/>
</dbReference>
<dbReference type="InterPro" id="IPR050430">
    <property type="entry name" value="Peptidase_S1"/>
</dbReference>
<evidence type="ECO:0000256" key="1">
    <source>
        <dbReference type="ARBA" id="ARBA00022670"/>
    </source>
</evidence>
<evidence type="ECO:0000256" key="6">
    <source>
        <dbReference type="SAM" id="SignalP"/>
    </source>
</evidence>
<dbReference type="InterPro" id="IPR001254">
    <property type="entry name" value="Trypsin_dom"/>
</dbReference>
<keyword evidence="8" id="KW-1185">Reference proteome</keyword>
<dbReference type="PROSITE" id="PS50240">
    <property type="entry name" value="TRYPSIN_DOM"/>
    <property type="match status" value="1"/>
</dbReference>